<dbReference type="InterPro" id="IPR017871">
    <property type="entry name" value="ABC_transporter-like_CS"/>
</dbReference>
<evidence type="ECO:0000256" key="9">
    <source>
        <dbReference type="ARBA" id="ARBA00023136"/>
    </source>
</evidence>
<dbReference type="Pfam" id="PF00005">
    <property type="entry name" value="ABC_tran"/>
    <property type="match status" value="1"/>
</dbReference>
<dbReference type="InterPro" id="IPR011527">
    <property type="entry name" value="ABC1_TM_dom"/>
</dbReference>
<dbReference type="PROSITE" id="PS50893">
    <property type="entry name" value="ABC_TRANSPORTER_2"/>
    <property type="match status" value="1"/>
</dbReference>
<comment type="subcellular location">
    <subcellularLocation>
        <location evidence="1">Cell membrane</location>
        <topology evidence="1">Multi-pass membrane protein</topology>
    </subcellularLocation>
</comment>
<feature type="transmembrane region" description="Helical" evidence="11">
    <location>
        <begin position="420"/>
        <end position="445"/>
    </location>
</feature>
<dbReference type="GO" id="GO:0015421">
    <property type="term" value="F:ABC-type oligopeptide transporter activity"/>
    <property type="evidence" value="ECO:0007669"/>
    <property type="project" value="TreeGrafter"/>
</dbReference>
<dbReference type="NCBIfam" id="TIGR03375">
    <property type="entry name" value="type_I_sec_LssB"/>
    <property type="match status" value="1"/>
</dbReference>
<dbReference type="InterPro" id="IPR003593">
    <property type="entry name" value="AAA+_ATPase"/>
</dbReference>
<dbReference type="InterPro" id="IPR003439">
    <property type="entry name" value="ABC_transporter-like_ATP-bd"/>
</dbReference>
<feature type="region of interest" description="Disordered" evidence="10">
    <location>
        <begin position="706"/>
        <end position="730"/>
    </location>
</feature>
<dbReference type="CDD" id="cd18587">
    <property type="entry name" value="ABC_6TM_LapB_like"/>
    <property type="match status" value="1"/>
</dbReference>
<dbReference type="PANTHER" id="PTHR43394">
    <property type="entry name" value="ATP-DEPENDENT PERMEASE MDL1, MITOCHONDRIAL"/>
    <property type="match status" value="1"/>
</dbReference>
<name>A0AAJ2SA18_9ENTR</name>
<dbReference type="FunFam" id="3.40.50.300:FF:000299">
    <property type="entry name" value="ABC transporter ATP-binding protein/permease"/>
    <property type="match status" value="1"/>
</dbReference>
<dbReference type="PROSITE" id="PS50929">
    <property type="entry name" value="ABC_TM1F"/>
    <property type="match status" value="1"/>
</dbReference>
<feature type="transmembrane region" description="Helical" evidence="11">
    <location>
        <begin position="390"/>
        <end position="414"/>
    </location>
</feature>
<dbReference type="InterPro" id="IPR017750">
    <property type="entry name" value="ATPase_T1SS"/>
</dbReference>
<dbReference type="GO" id="GO:0005524">
    <property type="term" value="F:ATP binding"/>
    <property type="evidence" value="ECO:0007669"/>
    <property type="project" value="UniProtKB-KW"/>
</dbReference>
<organism evidence="15 16">
    <name type="scientific">Scandinavium lactucae</name>
    <dbReference type="NCBI Taxonomy" id="3095028"/>
    <lineage>
        <taxon>Bacteria</taxon>
        <taxon>Pseudomonadati</taxon>
        <taxon>Pseudomonadota</taxon>
        <taxon>Gammaproteobacteria</taxon>
        <taxon>Enterobacterales</taxon>
        <taxon>Enterobacteriaceae</taxon>
        <taxon>Scandinavium</taxon>
    </lineage>
</organism>
<feature type="transmembrane region" description="Helical" evidence="11">
    <location>
        <begin position="205"/>
        <end position="222"/>
    </location>
</feature>
<dbReference type="Pfam" id="PF00664">
    <property type="entry name" value="ABC_membrane"/>
    <property type="match status" value="1"/>
</dbReference>
<dbReference type="InterPro" id="IPR036640">
    <property type="entry name" value="ABC1_TM_sf"/>
</dbReference>
<evidence type="ECO:0000313" key="15">
    <source>
        <dbReference type="EMBL" id="MDX6032526.1"/>
    </source>
</evidence>
<evidence type="ECO:0000256" key="11">
    <source>
        <dbReference type="SAM" id="Phobius"/>
    </source>
</evidence>
<keyword evidence="3" id="KW-1003">Cell membrane</keyword>
<evidence type="ECO:0000256" key="4">
    <source>
        <dbReference type="ARBA" id="ARBA00022692"/>
    </source>
</evidence>
<sequence>MTRAAPPVEELISDRALSNWALAIGHVAAHYRVVCSPGAIQANAPWFKGKNRTPALTQLARQAGLSFHLLTLTEHAFSQWRLPVVAELEDGQLAVIEHFNGDDAVDVFMIDGDSESNRVVASELLSSVKYVAALRPLSALKDSRVDAYVSRFSPDWMKGLVLQDLRPYIPVMIAAFLVNVLSLAGIVFSMQVYDRVIPAQSYPTLYVLATGVLISVIFGFLLREARTHIMDVLGKRADMRISDRVFSHALRLRNSAVPRSTGSFISQLRELEQIREMITSSTLSTLVDLPFFFLFVIVLGIIAPQLSWIAPVAAIMMVLPGLLLQKKLAILANQSAHESTLRNAVLVESVQGLEDIKLMQAENRFLQQWNSYIRITGESGLRTRKVTQGLIGWGMSVQSLVYAAVILFGAPLVIEGDLTTGSVVAASMLASRMIAPMAGLCGVLARWQQVKAAKMGLDSIMQLPTETQRDETLVHQEIFHGHYVFENAHFRYHHEDQRVPLRISRLEILPGERVALLGRNGAGKSTLLQALAGGVEIVNGDLRLDNLSISQIDMADLRRNIGFLSQNARLFFGTLRENLTLGAPHASDEAIFEVLEICGADGFVKRLPKGLDHPIMEGGNGLSGGQRQAILLARMLLRSPNIVLLDEPSASLDEHTEREFIQRLGNWLGNRTLIVATHRVPVLELVDRVVVLKDGQLVMDAPKAQAMNNGRTPAPTTANGRGWNNENQSA</sequence>
<evidence type="ECO:0000259" key="14">
    <source>
        <dbReference type="PROSITE" id="PS50990"/>
    </source>
</evidence>
<evidence type="ECO:0000256" key="1">
    <source>
        <dbReference type="ARBA" id="ARBA00004651"/>
    </source>
</evidence>
<dbReference type="AlphaFoldDB" id="A0AAJ2SA18"/>
<evidence type="ECO:0000313" key="16">
    <source>
        <dbReference type="Proteomes" id="UP001282336"/>
    </source>
</evidence>
<reference evidence="15" key="1">
    <citation type="submission" date="2023-11" db="EMBL/GenBank/DDBJ databases">
        <title>Scandinavium wanjuensis sp. nov., isolated from lettuce South Korea.</title>
        <authorList>
            <person name="Park J."/>
            <person name="Park S."/>
            <person name="Oh K.K."/>
            <person name="Cho G.S."/>
            <person name="Franz C.M.A.P."/>
        </authorList>
    </citation>
    <scope>NUCLEOTIDE SEQUENCE</scope>
    <source>
        <strain evidence="15">V105_12</strain>
    </source>
</reference>
<comment type="caution">
    <text evidence="15">The sequence shown here is derived from an EMBL/GenBank/DDBJ whole genome shotgun (WGS) entry which is preliminary data.</text>
</comment>
<dbReference type="PROSITE" id="PS50990">
    <property type="entry name" value="PEPTIDASE_C39"/>
    <property type="match status" value="1"/>
</dbReference>
<feature type="domain" description="Peptidase C39" evidence="14">
    <location>
        <begin position="13"/>
        <end position="135"/>
    </location>
</feature>
<dbReference type="SMART" id="SM00382">
    <property type="entry name" value="AAA"/>
    <property type="match status" value="1"/>
</dbReference>
<keyword evidence="2" id="KW-0813">Transport</keyword>
<dbReference type="PANTHER" id="PTHR43394:SF1">
    <property type="entry name" value="ATP-BINDING CASSETTE SUB-FAMILY B MEMBER 10, MITOCHONDRIAL"/>
    <property type="match status" value="1"/>
</dbReference>
<evidence type="ECO:0000256" key="2">
    <source>
        <dbReference type="ARBA" id="ARBA00022448"/>
    </source>
</evidence>
<gene>
    <name evidence="15" type="ORF">SIL20_13505</name>
</gene>
<proteinExistence type="predicted"/>
<protein>
    <submittedName>
        <fullName evidence="15">Type I secretion system permease/ATPase</fullName>
    </submittedName>
</protein>
<dbReference type="GO" id="GO:0005886">
    <property type="term" value="C:plasma membrane"/>
    <property type="evidence" value="ECO:0007669"/>
    <property type="project" value="UniProtKB-SubCell"/>
</dbReference>
<dbReference type="InterPro" id="IPR027417">
    <property type="entry name" value="P-loop_NTPase"/>
</dbReference>
<evidence type="ECO:0000259" key="13">
    <source>
        <dbReference type="PROSITE" id="PS50929"/>
    </source>
</evidence>
<evidence type="ECO:0000256" key="10">
    <source>
        <dbReference type="SAM" id="MobiDB-lite"/>
    </source>
</evidence>
<dbReference type="EMBL" id="JAWXRC010000027">
    <property type="protein sequence ID" value="MDX6032526.1"/>
    <property type="molecule type" value="Genomic_DNA"/>
</dbReference>
<dbReference type="Proteomes" id="UP001282336">
    <property type="component" value="Unassembled WGS sequence"/>
</dbReference>
<feature type="domain" description="ABC transporter" evidence="12">
    <location>
        <begin position="483"/>
        <end position="719"/>
    </location>
</feature>
<dbReference type="GO" id="GO:0008233">
    <property type="term" value="F:peptidase activity"/>
    <property type="evidence" value="ECO:0007669"/>
    <property type="project" value="InterPro"/>
</dbReference>
<keyword evidence="9 11" id="KW-0472">Membrane</keyword>
<dbReference type="GO" id="GO:0016887">
    <property type="term" value="F:ATP hydrolysis activity"/>
    <property type="evidence" value="ECO:0007669"/>
    <property type="project" value="InterPro"/>
</dbReference>
<dbReference type="SUPFAM" id="SSF52540">
    <property type="entry name" value="P-loop containing nucleoside triphosphate hydrolases"/>
    <property type="match status" value="1"/>
</dbReference>
<feature type="transmembrane region" description="Helical" evidence="11">
    <location>
        <begin position="168"/>
        <end position="193"/>
    </location>
</feature>
<accession>A0AAJ2SA18</accession>
<dbReference type="RefSeq" id="WP_319629051.1">
    <property type="nucleotide sequence ID" value="NZ_JAWXRB010000037.1"/>
</dbReference>
<keyword evidence="6" id="KW-0378">Hydrolase</keyword>
<feature type="transmembrane region" description="Helical" evidence="11">
    <location>
        <begin position="283"/>
        <end position="302"/>
    </location>
</feature>
<feature type="domain" description="ABC transmembrane type-1" evidence="13">
    <location>
        <begin position="171"/>
        <end position="449"/>
    </location>
</feature>
<dbReference type="InterPro" id="IPR005074">
    <property type="entry name" value="Peptidase_C39"/>
</dbReference>
<dbReference type="SUPFAM" id="SSF90123">
    <property type="entry name" value="ABC transporter transmembrane region"/>
    <property type="match status" value="1"/>
</dbReference>
<evidence type="ECO:0000256" key="7">
    <source>
        <dbReference type="ARBA" id="ARBA00022840"/>
    </source>
</evidence>
<keyword evidence="4 11" id="KW-0812">Transmembrane</keyword>
<evidence type="ECO:0000256" key="6">
    <source>
        <dbReference type="ARBA" id="ARBA00022801"/>
    </source>
</evidence>
<keyword evidence="8 11" id="KW-1133">Transmembrane helix</keyword>
<dbReference type="Gene3D" id="3.40.50.300">
    <property type="entry name" value="P-loop containing nucleotide triphosphate hydrolases"/>
    <property type="match status" value="1"/>
</dbReference>
<evidence type="ECO:0000259" key="12">
    <source>
        <dbReference type="PROSITE" id="PS50893"/>
    </source>
</evidence>
<dbReference type="InterPro" id="IPR039421">
    <property type="entry name" value="Type_1_exporter"/>
</dbReference>
<feature type="transmembrane region" description="Helical" evidence="11">
    <location>
        <begin position="308"/>
        <end position="324"/>
    </location>
</feature>
<dbReference type="Gene3D" id="3.90.70.10">
    <property type="entry name" value="Cysteine proteinases"/>
    <property type="match status" value="1"/>
</dbReference>
<keyword evidence="5" id="KW-0547">Nucleotide-binding</keyword>
<keyword evidence="7" id="KW-0067">ATP-binding</keyword>
<dbReference type="Gene3D" id="1.20.1560.10">
    <property type="entry name" value="ABC transporter type 1, transmembrane domain"/>
    <property type="match status" value="1"/>
</dbReference>
<evidence type="ECO:0000256" key="5">
    <source>
        <dbReference type="ARBA" id="ARBA00022741"/>
    </source>
</evidence>
<evidence type="ECO:0000256" key="8">
    <source>
        <dbReference type="ARBA" id="ARBA00022989"/>
    </source>
</evidence>
<dbReference type="PROSITE" id="PS00211">
    <property type="entry name" value="ABC_TRANSPORTER_1"/>
    <property type="match status" value="1"/>
</dbReference>
<dbReference type="GO" id="GO:0006508">
    <property type="term" value="P:proteolysis"/>
    <property type="evidence" value="ECO:0007669"/>
    <property type="project" value="InterPro"/>
</dbReference>
<evidence type="ECO:0000256" key="3">
    <source>
        <dbReference type="ARBA" id="ARBA00022475"/>
    </source>
</evidence>